<keyword evidence="4" id="KW-0804">Transcription</keyword>
<dbReference type="EMBL" id="JBHLZN010000001">
    <property type="protein sequence ID" value="MFB9885889.1"/>
    <property type="molecule type" value="Genomic_DNA"/>
</dbReference>
<reference evidence="6 7" key="1">
    <citation type="submission" date="2024-09" db="EMBL/GenBank/DDBJ databases">
        <authorList>
            <person name="Sun Q."/>
            <person name="Mori K."/>
        </authorList>
    </citation>
    <scope>NUCLEOTIDE SEQUENCE [LARGE SCALE GENOMIC DNA]</scope>
    <source>
        <strain evidence="6 7">ATCC 51285</strain>
    </source>
</reference>
<evidence type="ECO:0000256" key="2">
    <source>
        <dbReference type="ARBA" id="ARBA00023015"/>
    </source>
</evidence>
<comment type="similarity">
    <text evidence="1">Belongs to the LysR transcriptional regulatory family.</text>
</comment>
<accession>A0ABV5ZBI9</accession>
<keyword evidence="7" id="KW-1185">Reference proteome</keyword>
<keyword evidence="3" id="KW-0238">DNA-binding</keyword>
<evidence type="ECO:0000313" key="6">
    <source>
        <dbReference type="EMBL" id="MFB9885889.1"/>
    </source>
</evidence>
<evidence type="ECO:0000259" key="5">
    <source>
        <dbReference type="PROSITE" id="PS50931"/>
    </source>
</evidence>
<evidence type="ECO:0000256" key="3">
    <source>
        <dbReference type="ARBA" id="ARBA00023125"/>
    </source>
</evidence>
<proteinExistence type="inferred from homology"/>
<dbReference type="Pfam" id="PF00126">
    <property type="entry name" value="HTH_1"/>
    <property type="match status" value="1"/>
</dbReference>
<dbReference type="Pfam" id="PF03466">
    <property type="entry name" value="LysR_substrate"/>
    <property type="match status" value="1"/>
</dbReference>
<comment type="caution">
    <text evidence="6">The sequence shown here is derived from an EMBL/GenBank/DDBJ whole genome shotgun (WGS) entry which is preliminary data.</text>
</comment>
<dbReference type="InterPro" id="IPR058163">
    <property type="entry name" value="LysR-type_TF_proteobact-type"/>
</dbReference>
<protein>
    <submittedName>
        <fullName evidence="6">LysR substrate-binding domain-containing protein</fullName>
    </submittedName>
</protein>
<feature type="domain" description="HTH lysR-type" evidence="5">
    <location>
        <begin position="6"/>
        <end position="63"/>
    </location>
</feature>
<evidence type="ECO:0000256" key="4">
    <source>
        <dbReference type="ARBA" id="ARBA00023163"/>
    </source>
</evidence>
<dbReference type="Gene3D" id="3.40.190.10">
    <property type="entry name" value="Periplasmic binding protein-like II"/>
    <property type="match status" value="2"/>
</dbReference>
<evidence type="ECO:0000256" key="1">
    <source>
        <dbReference type="ARBA" id="ARBA00009437"/>
    </source>
</evidence>
<sequence>MSARTLPLRSLYIFAVVARHGSFKQAADELCVTPQAVSLQIKTLEEQLQLSLFERHPAAISLTAAGEQLLDYVQRGLALLERGISDVQQRQQRLQLRISASPWFAVHCLLPRLPEFEAAHPEWDVLVSTSVRFPDFERQRLDLAIQWGFGQWTFTRKQLLLTDDKLLVCAPSLLQQGKPLSEPAHLAQQRLLCTELSIELWQQLLATLGVDALVERQVLPLDSHAGLVEAAIRGLGVALISVAEARQACADGKLVAPLGDQPISRLNPALMPGYWLVQREGAEQSRPAQALVNWMRGWLKEHPRAARTSLSDP</sequence>
<dbReference type="Gene3D" id="1.10.10.10">
    <property type="entry name" value="Winged helix-like DNA-binding domain superfamily/Winged helix DNA-binding domain"/>
    <property type="match status" value="1"/>
</dbReference>
<evidence type="ECO:0000313" key="7">
    <source>
        <dbReference type="Proteomes" id="UP001589628"/>
    </source>
</evidence>
<dbReference type="SUPFAM" id="SSF53850">
    <property type="entry name" value="Periplasmic binding protein-like II"/>
    <property type="match status" value="1"/>
</dbReference>
<dbReference type="InterPro" id="IPR036390">
    <property type="entry name" value="WH_DNA-bd_sf"/>
</dbReference>
<dbReference type="PANTHER" id="PTHR30537">
    <property type="entry name" value="HTH-TYPE TRANSCRIPTIONAL REGULATOR"/>
    <property type="match status" value="1"/>
</dbReference>
<dbReference type="InterPro" id="IPR036388">
    <property type="entry name" value="WH-like_DNA-bd_sf"/>
</dbReference>
<keyword evidence="2" id="KW-0805">Transcription regulation</keyword>
<organism evidence="6 7">
    <name type="scientific">Balneatrix alpica</name>
    <dbReference type="NCBI Taxonomy" id="75684"/>
    <lineage>
        <taxon>Bacteria</taxon>
        <taxon>Pseudomonadati</taxon>
        <taxon>Pseudomonadota</taxon>
        <taxon>Gammaproteobacteria</taxon>
        <taxon>Oceanospirillales</taxon>
        <taxon>Balneatrichaceae</taxon>
        <taxon>Balneatrix</taxon>
    </lineage>
</organism>
<dbReference type="Proteomes" id="UP001589628">
    <property type="component" value="Unassembled WGS sequence"/>
</dbReference>
<dbReference type="PANTHER" id="PTHR30537:SF26">
    <property type="entry name" value="GLYCINE CLEAVAGE SYSTEM TRANSCRIPTIONAL ACTIVATOR"/>
    <property type="match status" value="1"/>
</dbReference>
<dbReference type="PROSITE" id="PS50931">
    <property type="entry name" value="HTH_LYSR"/>
    <property type="match status" value="1"/>
</dbReference>
<dbReference type="SUPFAM" id="SSF46785">
    <property type="entry name" value="Winged helix' DNA-binding domain"/>
    <property type="match status" value="1"/>
</dbReference>
<dbReference type="RefSeq" id="WP_051527850.1">
    <property type="nucleotide sequence ID" value="NZ_JAUESS010000010.1"/>
</dbReference>
<gene>
    <name evidence="6" type="ORF">ACFFLH_05655</name>
</gene>
<name>A0ABV5ZBI9_9GAMM</name>
<dbReference type="InterPro" id="IPR005119">
    <property type="entry name" value="LysR_subst-bd"/>
</dbReference>
<dbReference type="InterPro" id="IPR000847">
    <property type="entry name" value="LysR_HTH_N"/>
</dbReference>